<dbReference type="Proteomes" id="UP000003824">
    <property type="component" value="Unassembled WGS sequence"/>
</dbReference>
<feature type="region of interest" description="Disordered" evidence="1">
    <location>
        <begin position="30"/>
        <end position="49"/>
    </location>
</feature>
<protein>
    <submittedName>
        <fullName evidence="2">Predicted protein</fullName>
    </submittedName>
</protein>
<dbReference type="eggNOG" id="ENOG5031VCU">
    <property type="taxonomic scope" value="Bacteria"/>
</dbReference>
<name>D5ZVP1_STRV1</name>
<accession>D5ZVP1</accession>
<evidence type="ECO:0000313" key="3">
    <source>
        <dbReference type="Proteomes" id="UP000003824"/>
    </source>
</evidence>
<reference evidence="3" key="1">
    <citation type="submission" date="2008-12" db="EMBL/GenBank/DDBJ databases">
        <title>Annotation of Streptomyces ghanaensis ATCC 14672.</title>
        <authorList>
            <consortium name="The Broad Institute Genome Sequencing Platform"/>
            <consortium name="Broad Institute Microbial Sequencing Center"/>
            <person name="Fischbach M."/>
            <person name="Ward D."/>
            <person name="Young S."/>
            <person name="Kodira C.D."/>
            <person name="Zeng Q."/>
            <person name="Koehrsen M."/>
            <person name="Godfrey P."/>
            <person name="Alvarado L."/>
            <person name="Berlin A.M."/>
            <person name="Borenstein D."/>
            <person name="Chen Z."/>
            <person name="Engels R."/>
            <person name="Freedman E."/>
            <person name="Gellesch M."/>
            <person name="Goldberg J."/>
            <person name="Griggs A."/>
            <person name="Gujja S."/>
            <person name="Heiman D.I."/>
            <person name="Hepburn T.A."/>
            <person name="Howarth C."/>
            <person name="Jen D."/>
            <person name="Larson L."/>
            <person name="Lewis B."/>
            <person name="Mehta T."/>
            <person name="Park D."/>
            <person name="Pearson M."/>
            <person name="Roberts A."/>
            <person name="Saif S."/>
            <person name="Shea T.D."/>
            <person name="Shenoy N."/>
            <person name="Sisk P."/>
            <person name="Stolte C."/>
            <person name="Sykes S.N."/>
            <person name="Walk T."/>
            <person name="White J."/>
            <person name="Yandava C."/>
            <person name="Straight P."/>
            <person name="Clardy J."/>
            <person name="Hung D."/>
            <person name="Kolter R."/>
            <person name="Mekalanos J."/>
            <person name="Walker S."/>
            <person name="Walsh C.T."/>
            <person name="Wieland B.L.C."/>
            <person name="Ilzarbe M."/>
            <person name="Galagan J."/>
            <person name="Nusbaum C."/>
            <person name="Birren B."/>
        </authorList>
    </citation>
    <scope>NUCLEOTIDE SEQUENCE [LARGE SCALE GENOMIC DNA]</scope>
    <source>
        <strain evidence="3">ATCC 14672 / DSM 40746 / JCM 4963 / KCTC 9882 / NRRL B-12104 / FH 1290</strain>
    </source>
</reference>
<evidence type="ECO:0000313" key="2">
    <source>
        <dbReference type="EMBL" id="EFE65036.2"/>
    </source>
</evidence>
<evidence type="ECO:0000256" key="1">
    <source>
        <dbReference type="SAM" id="MobiDB-lite"/>
    </source>
</evidence>
<proteinExistence type="predicted"/>
<sequence length="194" mass="20952">MAKRRRISARQRAAREADRRAAAAVRLAGARLPRSHRHSRSHDAAVELSQPARAVGGGPAGDGVALSVCASGCQVCAEASERFAAVRAASLVQRRRLDEPDRYPYAAGKHTLHRSSCRQIQQRVGTVGDDDSMRMRGALTRFAHDGAFGSGWATHMRMMEPGEAAAWVKERTGPRGGTHYRLCGICTPVLPETG</sequence>
<dbReference type="EMBL" id="DS999641">
    <property type="protein sequence ID" value="EFE65036.2"/>
    <property type="molecule type" value="Genomic_DNA"/>
</dbReference>
<dbReference type="AlphaFoldDB" id="D5ZVP1"/>
<gene>
    <name evidence="2" type="ORF">SSFG_00290</name>
</gene>
<organism evidence="2 3">
    <name type="scientific">Streptomyces viridosporus (strain ATCC 14672 / DSM 40746 / JCM 4963 / KCTC 9882 / NRRL B-12104 / FH 1290)</name>
    <name type="common">Streptomyces ghanaensis</name>
    <dbReference type="NCBI Taxonomy" id="566461"/>
    <lineage>
        <taxon>Bacteria</taxon>
        <taxon>Bacillati</taxon>
        <taxon>Actinomycetota</taxon>
        <taxon>Actinomycetes</taxon>
        <taxon>Kitasatosporales</taxon>
        <taxon>Streptomycetaceae</taxon>
        <taxon>Streptomyces</taxon>
    </lineage>
</organism>